<evidence type="ECO:0000256" key="1">
    <source>
        <dbReference type="ARBA" id="ARBA00022729"/>
    </source>
</evidence>
<organism evidence="3 4">
    <name type="scientific">Brumimicrobium aurantiacum</name>
    <dbReference type="NCBI Taxonomy" id="1737063"/>
    <lineage>
        <taxon>Bacteria</taxon>
        <taxon>Pseudomonadati</taxon>
        <taxon>Bacteroidota</taxon>
        <taxon>Flavobacteriia</taxon>
        <taxon>Flavobacteriales</taxon>
        <taxon>Crocinitomicaceae</taxon>
        <taxon>Brumimicrobium</taxon>
    </lineage>
</organism>
<sequence length="106" mass="12411">MSYYRLKQTDYDGRSTHSKIKSIQNNHDVGTYLYPNPAHDIITLSLGEEELKINAFKLIDVSGKDQSQRVHLVSFHENEITFDLTLLPQGVYYFKYNQFVKKLIKL</sequence>
<comment type="caution">
    <text evidence="3">The sequence shown here is derived from an EMBL/GenBank/DDBJ whole genome shotgun (WGS) entry which is preliminary data.</text>
</comment>
<dbReference type="Proteomes" id="UP000257127">
    <property type="component" value="Unassembled WGS sequence"/>
</dbReference>
<keyword evidence="4" id="KW-1185">Reference proteome</keyword>
<evidence type="ECO:0000313" key="3">
    <source>
        <dbReference type="EMBL" id="RFC53413.1"/>
    </source>
</evidence>
<feature type="domain" description="Secretion system C-terminal sorting" evidence="2">
    <location>
        <begin position="33"/>
        <end position="99"/>
    </location>
</feature>
<reference evidence="3 4" key="1">
    <citation type="submission" date="2018-08" db="EMBL/GenBank/DDBJ databases">
        <title>The draft genome squence of Brumimicrobium sp. N62.</title>
        <authorList>
            <person name="Du Z.-J."/>
            <person name="Luo H.-R."/>
        </authorList>
    </citation>
    <scope>NUCLEOTIDE SEQUENCE [LARGE SCALE GENOMIC DNA]</scope>
    <source>
        <strain evidence="3 4">N62</strain>
    </source>
</reference>
<dbReference type="OrthoDB" id="1352409at2"/>
<dbReference type="AlphaFoldDB" id="A0A3E1EVA6"/>
<dbReference type="EMBL" id="QURB01000009">
    <property type="protein sequence ID" value="RFC53413.1"/>
    <property type="molecule type" value="Genomic_DNA"/>
</dbReference>
<dbReference type="NCBIfam" id="TIGR04183">
    <property type="entry name" value="Por_Secre_tail"/>
    <property type="match status" value="1"/>
</dbReference>
<accession>A0A3E1EVA6</accession>
<name>A0A3E1EVA6_9FLAO</name>
<evidence type="ECO:0000259" key="2">
    <source>
        <dbReference type="Pfam" id="PF18962"/>
    </source>
</evidence>
<protein>
    <submittedName>
        <fullName evidence="3">T9SS C-terminal target domain-containing protein</fullName>
    </submittedName>
</protein>
<dbReference type="Pfam" id="PF18962">
    <property type="entry name" value="Por_Secre_tail"/>
    <property type="match status" value="1"/>
</dbReference>
<proteinExistence type="predicted"/>
<evidence type="ECO:0000313" key="4">
    <source>
        <dbReference type="Proteomes" id="UP000257127"/>
    </source>
</evidence>
<dbReference type="InterPro" id="IPR026444">
    <property type="entry name" value="Secre_tail"/>
</dbReference>
<gene>
    <name evidence="3" type="ORF">DXU93_13360</name>
</gene>
<keyword evidence="1" id="KW-0732">Signal</keyword>